<keyword evidence="4" id="KW-1185">Reference proteome</keyword>
<evidence type="ECO:0000313" key="3">
    <source>
        <dbReference type="EMBL" id="MST86890.1"/>
    </source>
</evidence>
<comment type="caution">
    <text evidence="3">The sequence shown here is derived from an EMBL/GenBank/DDBJ whole genome shotgun (WGS) entry which is preliminary data.</text>
</comment>
<dbReference type="SUPFAM" id="SSF141868">
    <property type="entry name" value="EAL domain-like"/>
    <property type="match status" value="1"/>
</dbReference>
<dbReference type="CDD" id="cd01948">
    <property type="entry name" value="EAL"/>
    <property type="match status" value="1"/>
</dbReference>
<dbReference type="InterPro" id="IPR035919">
    <property type="entry name" value="EAL_sf"/>
</dbReference>
<evidence type="ECO:0000259" key="2">
    <source>
        <dbReference type="PROSITE" id="PS50887"/>
    </source>
</evidence>
<feature type="domain" description="EAL" evidence="1">
    <location>
        <begin position="579"/>
        <end position="831"/>
    </location>
</feature>
<dbReference type="PROSITE" id="PS50883">
    <property type="entry name" value="EAL"/>
    <property type="match status" value="1"/>
</dbReference>
<name>A0A6A8MDQ2_9LACO</name>
<dbReference type="Gene3D" id="3.20.20.450">
    <property type="entry name" value="EAL domain"/>
    <property type="match status" value="1"/>
</dbReference>
<organism evidence="3 4">
    <name type="scientific">Lactobacillus porci</name>
    <dbReference type="NCBI Taxonomy" id="2012477"/>
    <lineage>
        <taxon>Bacteria</taxon>
        <taxon>Bacillati</taxon>
        <taxon>Bacillota</taxon>
        <taxon>Bacilli</taxon>
        <taxon>Lactobacillales</taxon>
        <taxon>Lactobacillaceae</taxon>
        <taxon>Lactobacillus</taxon>
    </lineage>
</organism>
<dbReference type="RefSeq" id="WP_154548107.1">
    <property type="nucleotide sequence ID" value="NZ_VUMX01000008.1"/>
</dbReference>
<dbReference type="Gene3D" id="3.30.70.270">
    <property type="match status" value="1"/>
</dbReference>
<dbReference type="Pfam" id="PF00990">
    <property type="entry name" value="GGDEF"/>
    <property type="match status" value="1"/>
</dbReference>
<evidence type="ECO:0000259" key="1">
    <source>
        <dbReference type="PROSITE" id="PS50883"/>
    </source>
</evidence>
<feature type="domain" description="GGDEF" evidence="2">
    <location>
        <begin position="446"/>
        <end position="570"/>
    </location>
</feature>
<reference evidence="3 4" key="1">
    <citation type="submission" date="2019-08" db="EMBL/GenBank/DDBJ databases">
        <title>In-depth cultivation of the pig gut microbiome towards novel bacterial diversity and tailored functional studies.</title>
        <authorList>
            <person name="Wylensek D."/>
            <person name="Hitch T.C.A."/>
            <person name="Clavel T."/>
        </authorList>
    </citation>
    <scope>NUCLEOTIDE SEQUENCE [LARGE SCALE GENOMIC DNA]</scope>
    <source>
        <strain evidence="3 4">Bifido-178-WT-2B</strain>
    </source>
</reference>
<protein>
    <submittedName>
        <fullName evidence="3">EAL domain-containing protein</fullName>
    </submittedName>
</protein>
<dbReference type="Proteomes" id="UP000438120">
    <property type="component" value="Unassembled WGS sequence"/>
</dbReference>
<dbReference type="InterPro" id="IPR050706">
    <property type="entry name" value="Cyclic-di-GMP_PDE-like"/>
</dbReference>
<gene>
    <name evidence="3" type="ORF">FYJ62_04375</name>
</gene>
<dbReference type="InterPro" id="IPR043128">
    <property type="entry name" value="Rev_trsase/Diguanyl_cyclase"/>
</dbReference>
<sequence>MSKKTTEALAEFQRAYFEKGRAPAEQVIDLLDLIKKDLGLEMVYVCTNSAATRHFLYEYCSHGPGYKAMHYNLLLEDQDHFALLNDCFRQANPAILTRKESDHTLALAAGNLSYAWMTDQIFSGFISFQGKDGSWTLADLEAIKGLAEVLWPLVRENQLQEEVNFKELFEDEGSLAWVYPKLGLIVFSAELRRRYDLSNYYRYDTVDEFAQNFVAYGDTNRFVAKYRECLQGGRTSVTVHGFNLRDQFKVDMFVNRRDEKGEPEQVVGLIHKLELTEAQSRERDKRLLAYNNFKQAISKDDLFELLVDFDKNELTIFKYPVSWQKILGQDGHYDQFHAAFAESFVPAANRYHFLYVLDRRHLQQRLSIQQSMFMTTHVQLDGGERLLEIEAIRGTTGEHQVPKTAVLIAKDISNKRVLRYDQLTGLLNMHNFLLETEAVQSEQPAAAGHLLALNIDKFKLYNIQNGLQAGDGCLLEIAAIIKDVYPHALMARFSADNFYIYDTDPKGWQERILLLQEHLRQSEYASSLRVRVGVYEYVDQVSAEVACDRAKLACDCLKTDPQARWYLYTDDLQKAEEIKQYLINNLDEAIEKKHLEVYYQPVIRALTGRLCSAEALIRWNDPVKGFLSPGQFIPLFEEMNLSYKVDRYVIEEVTAMLRDRLDKQLPVVPVSINLSRADFQMMDPLQVLNRAVEQQRLPKRLIHVEITESALAKDVQRLKQAIHDFRQAGYQVWMDDFGSGYSSLNYLKNFEFDEIKLDMVFMSDFDEASKKILASCVKMSKSLGIHTLAEGVETKEQFDFLREIGCERIQGYYFSQPLPLDELTWLLEKEGIEIEDGDQDQFYQQVGLTDVISDRPVSLILDDGESFKTIYMNQLYKRELEESGKNIHQISDDLANAPESSIGLEMRALADRAGKGNSEQSEYLADVRHNGQYIRLSVTSIAQLRNWQMLLVNASDITFQGNVQMPK</sequence>
<dbReference type="InterPro" id="IPR029787">
    <property type="entry name" value="Nucleotide_cyclase"/>
</dbReference>
<dbReference type="Pfam" id="PF00563">
    <property type="entry name" value="EAL"/>
    <property type="match status" value="1"/>
</dbReference>
<proteinExistence type="predicted"/>
<dbReference type="InterPro" id="IPR000160">
    <property type="entry name" value="GGDEF_dom"/>
</dbReference>
<accession>A0A6A8MDQ2</accession>
<dbReference type="SUPFAM" id="SSF55073">
    <property type="entry name" value="Nucleotide cyclase"/>
    <property type="match status" value="1"/>
</dbReference>
<evidence type="ECO:0000313" key="4">
    <source>
        <dbReference type="Proteomes" id="UP000438120"/>
    </source>
</evidence>
<dbReference type="PANTHER" id="PTHR33121">
    <property type="entry name" value="CYCLIC DI-GMP PHOSPHODIESTERASE PDEF"/>
    <property type="match status" value="1"/>
</dbReference>
<dbReference type="PROSITE" id="PS50887">
    <property type="entry name" value="GGDEF"/>
    <property type="match status" value="1"/>
</dbReference>
<dbReference type="AlphaFoldDB" id="A0A6A8MDQ2"/>
<dbReference type="SMART" id="SM00267">
    <property type="entry name" value="GGDEF"/>
    <property type="match status" value="1"/>
</dbReference>
<dbReference type="SMART" id="SM00052">
    <property type="entry name" value="EAL"/>
    <property type="match status" value="1"/>
</dbReference>
<dbReference type="PANTHER" id="PTHR33121:SF71">
    <property type="entry name" value="OXYGEN SENSOR PROTEIN DOSP"/>
    <property type="match status" value="1"/>
</dbReference>
<dbReference type="GO" id="GO:0071111">
    <property type="term" value="F:cyclic-guanylate-specific phosphodiesterase activity"/>
    <property type="evidence" value="ECO:0007669"/>
    <property type="project" value="InterPro"/>
</dbReference>
<dbReference type="OrthoDB" id="2249567at2"/>
<dbReference type="EMBL" id="VUMX01000008">
    <property type="protein sequence ID" value="MST86890.1"/>
    <property type="molecule type" value="Genomic_DNA"/>
</dbReference>
<dbReference type="InterPro" id="IPR001633">
    <property type="entry name" value="EAL_dom"/>
</dbReference>